<accession>A0ABT9UVI0</accession>
<feature type="transmembrane region" description="Helical" evidence="1">
    <location>
        <begin position="55"/>
        <end position="74"/>
    </location>
</feature>
<dbReference type="InterPro" id="IPR052710">
    <property type="entry name" value="CAAX_protease"/>
</dbReference>
<evidence type="ECO:0000313" key="3">
    <source>
        <dbReference type="EMBL" id="MDQ0150332.1"/>
    </source>
</evidence>
<feature type="transmembrane region" description="Helical" evidence="1">
    <location>
        <begin position="168"/>
        <end position="186"/>
    </location>
</feature>
<dbReference type="InterPro" id="IPR003675">
    <property type="entry name" value="Rce1/LyrA-like_dom"/>
</dbReference>
<feature type="transmembrane region" description="Helical" evidence="1">
    <location>
        <begin position="135"/>
        <end position="156"/>
    </location>
</feature>
<feature type="transmembrane region" description="Helical" evidence="1">
    <location>
        <begin position="95"/>
        <end position="115"/>
    </location>
</feature>
<dbReference type="RefSeq" id="WP_307486955.1">
    <property type="nucleotide sequence ID" value="NZ_JAUSUF010000008.1"/>
</dbReference>
<keyword evidence="1" id="KW-0472">Membrane</keyword>
<dbReference type="Pfam" id="PF02517">
    <property type="entry name" value="Rce1-like"/>
    <property type="match status" value="1"/>
</dbReference>
<sequence length="278" mass="32304">MKKYLSIFLKVIGFILEYLLFQVGVVLVYSIIISIEVLKENRNLELVLKEKVGNNIFTLFMIAAIINFFVYILMFRNKNKNLFKRCKFNRINIRYIPKLILVIIGMTLTSVALVSEFGDIFNSYNVVQQAIIQSYNSIISMFSIIVVLPIFEEILFRGLVFYELRERFSVIATVIIQALIFGIWHLNPLQAVYTFFAGIIFGVILVFTNSIWGSIIAHIIYNLLGSLCIPALIYFLGDSVDIYMYIIVGIILFILGIILMYKQYKRSKRKYLFSNIKR</sequence>
<feature type="transmembrane region" description="Helical" evidence="1">
    <location>
        <begin position="7"/>
        <end position="35"/>
    </location>
</feature>
<keyword evidence="3" id="KW-0378">Hydrolase</keyword>
<protein>
    <submittedName>
        <fullName evidence="3">Membrane protease YdiL (CAAX protease family)</fullName>
    </submittedName>
</protein>
<evidence type="ECO:0000259" key="2">
    <source>
        <dbReference type="Pfam" id="PF02517"/>
    </source>
</evidence>
<feature type="transmembrane region" description="Helical" evidence="1">
    <location>
        <begin position="219"/>
        <end position="236"/>
    </location>
</feature>
<organism evidence="3 4">
    <name type="scientific">Eubacterium multiforme</name>
    <dbReference type="NCBI Taxonomy" id="83339"/>
    <lineage>
        <taxon>Bacteria</taxon>
        <taxon>Bacillati</taxon>
        <taxon>Bacillota</taxon>
        <taxon>Clostridia</taxon>
        <taxon>Eubacteriales</taxon>
        <taxon>Eubacteriaceae</taxon>
        <taxon>Eubacterium</taxon>
    </lineage>
</organism>
<feature type="domain" description="CAAX prenyl protease 2/Lysostaphin resistance protein A-like" evidence="2">
    <location>
        <begin position="137"/>
        <end position="224"/>
    </location>
</feature>
<dbReference type="GO" id="GO:0006508">
    <property type="term" value="P:proteolysis"/>
    <property type="evidence" value="ECO:0007669"/>
    <property type="project" value="UniProtKB-KW"/>
</dbReference>
<dbReference type="Proteomes" id="UP001228504">
    <property type="component" value="Unassembled WGS sequence"/>
</dbReference>
<keyword evidence="3" id="KW-0645">Protease</keyword>
<dbReference type="PANTHER" id="PTHR36435:SF1">
    <property type="entry name" value="CAAX AMINO TERMINAL PROTEASE FAMILY PROTEIN"/>
    <property type="match status" value="1"/>
</dbReference>
<keyword evidence="1" id="KW-0812">Transmembrane</keyword>
<keyword evidence="4" id="KW-1185">Reference proteome</keyword>
<proteinExistence type="predicted"/>
<dbReference type="GO" id="GO:0008233">
    <property type="term" value="F:peptidase activity"/>
    <property type="evidence" value="ECO:0007669"/>
    <property type="project" value="UniProtKB-KW"/>
</dbReference>
<keyword evidence="1" id="KW-1133">Transmembrane helix</keyword>
<evidence type="ECO:0000256" key="1">
    <source>
        <dbReference type="SAM" id="Phobius"/>
    </source>
</evidence>
<dbReference type="SUPFAM" id="SSF103473">
    <property type="entry name" value="MFS general substrate transporter"/>
    <property type="match status" value="1"/>
</dbReference>
<gene>
    <name evidence="3" type="ORF">J2S18_002275</name>
</gene>
<comment type="caution">
    <text evidence="3">The sequence shown here is derived from an EMBL/GenBank/DDBJ whole genome shotgun (WGS) entry which is preliminary data.</text>
</comment>
<reference evidence="3 4" key="1">
    <citation type="submission" date="2023-07" db="EMBL/GenBank/DDBJ databases">
        <title>Genomic Encyclopedia of Type Strains, Phase IV (KMG-IV): sequencing the most valuable type-strain genomes for metagenomic binning, comparative biology and taxonomic classification.</title>
        <authorList>
            <person name="Goeker M."/>
        </authorList>
    </citation>
    <scope>NUCLEOTIDE SEQUENCE [LARGE SCALE GENOMIC DNA]</scope>
    <source>
        <strain evidence="3 4">DSM 20694</strain>
    </source>
</reference>
<dbReference type="EMBL" id="JAUSUF010000008">
    <property type="protein sequence ID" value="MDQ0150332.1"/>
    <property type="molecule type" value="Genomic_DNA"/>
</dbReference>
<feature type="transmembrane region" description="Helical" evidence="1">
    <location>
        <begin position="242"/>
        <end position="261"/>
    </location>
</feature>
<dbReference type="InterPro" id="IPR036259">
    <property type="entry name" value="MFS_trans_sf"/>
</dbReference>
<dbReference type="PANTHER" id="PTHR36435">
    <property type="entry name" value="SLR1288 PROTEIN"/>
    <property type="match status" value="1"/>
</dbReference>
<evidence type="ECO:0000313" key="4">
    <source>
        <dbReference type="Proteomes" id="UP001228504"/>
    </source>
</evidence>
<feature type="transmembrane region" description="Helical" evidence="1">
    <location>
        <begin position="192"/>
        <end position="212"/>
    </location>
</feature>
<name>A0ABT9UVI0_9FIRM</name>